<dbReference type="EMBL" id="SKBU01000006">
    <property type="protein sequence ID" value="TCJ19822.1"/>
    <property type="molecule type" value="Genomic_DNA"/>
</dbReference>
<name>A0A4V2NX42_9ACTN</name>
<evidence type="ECO:0000313" key="5">
    <source>
        <dbReference type="Proteomes" id="UP000295244"/>
    </source>
</evidence>
<keyword evidence="2" id="KW-1133">Transmembrane helix</keyword>
<evidence type="ECO:0000256" key="1">
    <source>
        <dbReference type="SAM" id="MobiDB-lite"/>
    </source>
</evidence>
<keyword evidence="2" id="KW-0472">Membrane</keyword>
<dbReference type="InterPro" id="IPR028096">
    <property type="entry name" value="EfeO_Cupredoxin"/>
</dbReference>
<organism evidence="4 5">
    <name type="scientific">Rubrobacter taiwanensis</name>
    <dbReference type="NCBI Taxonomy" id="185139"/>
    <lineage>
        <taxon>Bacteria</taxon>
        <taxon>Bacillati</taxon>
        <taxon>Actinomycetota</taxon>
        <taxon>Rubrobacteria</taxon>
        <taxon>Rubrobacterales</taxon>
        <taxon>Rubrobacteraceae</taxon>
        <taxon>Rubrobacter</taxon>
    </lineage>
</organism>
<proteinExistence type="predicted"/>
<sequence>MSAFRHPRPPDRVTGTVARPFIIVALSTLALAGLFLALRPEIPSGGAPEQRSFKLEIRNGSMTPDELVVREGDRVTLRIESDRPVELHVHGYDLRADVAPGETAEISFDADFSGRFEIENHHDHSNGDEHSHSATGTLVVQPR</sequence>
<feature type="transmembrane region" description="Helical" evidence="2">
    <location>
        <begin position="20"/>
        <end position="38"/>
    </location>
</feature>
<dbReference type="Pfam" id="PF13473">
    <property type="entry name" value="Cupredoxin_1"/>
    <property type="match status" value="1"/>
</dbReference>
<accession>A0A4V2NX42</accession>
<comment type="caution">
    <text evidence="4">The sequence shown here is derived from an EMBL/GenBank/DDBJ whole genome shotgun (WGS) entry which is preliminary data.</text>
</comment>
<gene>
    <name evidence="4" type="ORF">E0L93_02380</name>
</gene>
<feature type="domain" description="EfeO-type cupredoxin-like" evidence="3">
    <location>
        <begin position="42"/>
        <end position="121"/>
    </location>
</feature>
<reference evidence="4 5" key="1">
    <citation type="submission" date="2019-03" db="EMBL/GenBank/DDBJ databases">
        <title>Whole genome sequence of a novel Rubrobacter taiwanensis strain, isolated from Yellowstone National Park.</title>
        <authorList>
            <person name="Freed S."/>
            <person name="Ramaley R.F."/>
            <person name="Kyndt J.A."/>
        </authorList>
    </citation>
    <scope>NUCLEOTIDE SEQUENCE [LARGE SCALE GENOMIC DNA]</scope>
    <source>
        <strain evidence="4 5">Yellowstone</strain>
    </source>
</reference>
<keyword evidence="5" id="KW-1185">Reference proteome</keyword>
<evidence type="ECO:0000313" key="4">
    <source>
        <dbReference type="EMBL" id="TCJ19822.1"/>
    </source>
</evidence>
<evidence type="ECO:0000256" key="2">
    <source>
        <dbReference type="SAM" id="Phobius"/>
    </source>
</evidence>
<feature type="compositionally biased region" description="Basic and acidic residues" evidence="1">
    <location>
        <begin position="119"/>
        <end position="132"/>
    </location>
</feature>
<dbReference type="AlphaFoldDB" id="A0A4V2NX42"/>
<evidence type="ECO:0000259" key="3">
    <source>
        <dbReference type="Pfam" id="PF13473"/>
    </source>
</evidence>
<keyword evidence="2" id="KW-0812">Transmembrane</keyword>
<dbReference type="SUPFAM" id="SSF49503">
    <property type="entry name" value="Cupredoxins"/>
    <property type="match status" value="1"/>
</dbReference>
<feature type="compositionally biased region" description="Polar residues" evidence="1">
    <location>
        <begin position="133"/>
        <end position="143"/>
    </location>
</feature>
<feature type="region of interest" description="Disordered" evidence="1">
    <location>
        <begin position="119"/>
        <end position="143"/>
    </location>
</feature>
<protein>
    <recommendedName>
        <fullName evidence="3">EfeO-type cupredoxin-like domain-containing protein</fullName>
    </recommendedName>
</protein>
<dbReference type="OrthoDB" id="6717945at2"/>
<dbReference type="InterPro" id="IPR008972">
    <property type="entry name" value="Cupredoxin"/>
</dbReference>
<dbReference type="Proteomes" id="UP000295244">
    <property type="component" value="Unassembled WGS sequence"/>
</dbReference>
<dbReference type="Gene3D" id="2.60.40.420">
    <property type="entry name" value="Cupredoxins - blue copper proteins"/>
    <property type="match status" value="1"/>
</dbReference>